<evidence type="ECO:0000313" key="1">
    <source>
        <dbReference type="EMBL" id="ASN06057.1"/>
    </source>
</evidence>
<gene>
    <name evidence="1" type="ORF">CFK40_14040</name>
</gene>
<proteinExistence type="predicted"/>
<evidence type="ECO:0000313" key="2">
    <source>
        <dbReference type="Proteomes" id="UP000204391"/>
    </source>
</evidence>
<dbReference type="Proteomes" id="UP000204391">
    <property type="component" value="Chromosome"/>
</dbReference>
<dbReference type="KEGG" id="vne:CFK40_14040"/>
<dbReference type="AlphaFoldDB" id="A0A221MEI0"/>
<protein>
    <submittedName>
        <fullName evidence="1">Uncharacterized protein</fullName>
    </submittedName>
</protein>
<accession>A0A221MEI0</accession>
<reference evidence="1 2" key="1">
    <citation type="journal article" date="2003" name="Int. J. Syst. Evol. Microbiol.">
        <title>Virgibacillus carmonensis sp. nov., Virgibacillus necropolis sp. nov. and Virgibacillus picturae sp. nov., three novel species isolated from deteriorated mural paintings, transfer of the species of the genus salibacillus to Virgibacillus, as Virgibacillus marismortui comb. nov. and Virgibacillus salexigens comb. nov., and emended description of the genus Virgibacillus.</title>
        <authorList>
            <person name="Heyrman J."/>
            <person name="Logan N.A."/>
            <person name="Busse H.J."/>
            <person name="Balcaen A."/>
            <person name="Lebbe L."/>
            <person name="Rodriguez-Diaz M."/>
            <person name="Swings J."/>
            <person name="De Vos P."/>
        </authorList>
    </citation>
    <scope>NUCLEOTIDE SEQUENCE [LARGE SCALE GENOMIC DNA]</scope>
    <source>
        <strain evidence="1 2">LMG 19488</strain>
    </source>
</reference>
<name>A0A221MEI0_9BACI</name>
<sequence>MASRQEWFLIRRTEHIHELGFKRYLTIRSTIFVYIHYGRGGVALDFYCSPKAFKFEKGGSSKWRKLKK</sequence>
<dbReference type="EMBL" id="CP022437">
    <property type="protein sequence ID" value="ASN06057.1"/>
    <property type="molecule type" value="Genomic_DNA"/>
</dbReference>
<keyword evidence="2" id="KW-1185">Reference proteome</keyword>
<organism evidence="1 2">
    <name type="scientific">Virgibacillus necropolis</name>
    <dbReference type="NCBI Taxonomy" id="163877"/>
    <lineage>
        <taxon>Bacteria</taxon>
        <taxon>Bacillati</taxon>
        <taxon>Bacillota</taxon>
        <taxon>Bacilli</taxon>
        <taxon>Bacillales</taxon>
        <taxon>Bacillaceae</taxon>
        <taxon>Virgibacillus</taxon>
    </lineage>
</organism>